<keyword evidence="3" id="KW-0614">Plasmid</keyword>
<gene>
    <name evidence="3" type="ORF">N8M53_13810</name>
</gene>
<dbReference type="EMBL" id="CP114589">
    <property type="protein sequence ID" value="WBA10427.1"/>
    <property type="molecule type" value="Genomic_DNA"/>
</dbReference>
<keyword evidence="1" id="KW-0732">Signal</keyword>
<proteinExistence type="predicted"/>
<feature type="domain" description="BON" evidence="2">
    <location>
        <begin position="41"/>
        <end position="109"/>
    </location>
</feature>
<feature type="chain" id="PRO_5041227436" evidence="1">
    <location>
        <begin position="30"/>
        <end position="192"/>
    </location>
</feature>
<sequence length="192" mass="20197">MKTTPQGRFHPLFVSLGLALALSTSSAVADSGNNQWQDEAKDAWIDGKAESMLMVNTNLNNFDINTDVEQGVVILTGKVDTELDKSLASGLVRQIDGVSKVENELTVSQPASQSADLGQAVVDTKVSAALKTSLLLNPDISGTNIDVSVDDGVATLSGEVKSDAARDLAVLMAENAQDVERVIDELDVQGNA</sequence>
<feature type="domain" description="BON" evidence="2">
    <location>
        <begin position="122"/>
        <end position="190"/>
    </location>
</feature>
<protein>
    <submittedName>
        <fullName evidence="3">BON domain-containing protein</fullName>
    </submittedName>
</protein>
<dbReference type="AlphaFoldDB" id="A0AA47LTL9"/>
<dbReference type="Proteomes" id="UP001164748">
    <property type="component" value="Plasmid unnamed"/>
</dbReference>
<dbReference type="PANTHER" id="PTHR34606">
    <property type="entry name" value="BON DOMAIN-CONTAINING PROTEIN"/>
    <property type="match status" value="1"/>
</dbReference>
<dbReference type="SMART" id="SM00749">
    <property type="entry name" value="BON"/>
    <property type="match status" value="2"/>
</dbReference>
<evidence type="ECO:0000313" key="3">
    <source>
        <dbReference type="EMBL" id="WBA10427.1"/>
    </source>
</evidence>
<dbReference type="Pfam" id="PF04972">
    <property type="entry name" value="BON"/>
    <property type="match status" value="2"/>
</dbReference>
<dbReference type="PANTHER" id="PTHR34606:SF15">
    <property type="entry name" value="BON DOMAIN-CONTAINING PROTEIN"/>
    <property type="match status" value="1"/>
</dbReference>
<evidence type="ECO:0000313" key="4">
    <source>
        <dbReference type="Proteomes" id="UP001164748"/>
    </source>
</evidence>
<accession>A0AA47LTL9</accession>
<name>A0AA47LTL9_9GAMM</name>
<organism evidence="3 4">
    <name type="scientific">Salinivibrio kushneri</name>
    <dbReference type="NCBI Taxonomy" id="1908198"/>
    <lineage>
        <taxon>Bacteria</taxon>
        <taxon>Pseudomonadati</taxon>
        <taxon>Pseudomonadota</taxon>
        <taxon>Gammaproteobacteria</taxon>
        <taxon>Vibrionales</taxon>
        <taxon>Vibrionaceae</taxon>
        <taxon>Salinivibrio</taxon>
    </lineage>
</organism>
<evidence type="ECO:0000256" key="1">
    <source>
        <dbReference type="SAM" id="SignalP"/>
    </source>
</evidence>
<dbReference type="PROSITE" id="PS50914">
    <property type="entry name" value="BON"/>
    <property type="match status" value="2"/>
</dbReference>
<feature type="signal peptide" evidence="1">
    <location>
        <begin position="1"/>
        <end position="29"/>
    </location>
</feature>
<dbReference type="InterPro" id="IPR007055">
    <property type="entry name" value="BON_dom"/>
</dbReference>
<geneLocation type="plasmid" evidence="3 4">
    <name>unnamed</name>
</geneLocation>
<reference evidence="3" key="1">
    <citation type="submission" date="2022-09" db="EMBL/GenBank/DDBJ databases">
        <authorList>
            <person name="Li Z.-J."/>
        </authorList>
    </citation>
    <scope>NUCLEOTIDE SEQUENCE</scope>
    <source>
        <strain evidence="3">TGB11</strain>
        <plasmid evidence="3">unnamed</plasmid>
    </source>
</reference>
<dbReference type="Gene3D" id="3.30.1340.30">
    <property type="match status" value="2"/>
</dbReference>
<dbReference type="InterPro" id="IPR051686">
    <property type="entry name" value="Lipoprotein_DolP"/>
</dbReference>
<dbReference type="InterPro" id="IPR014004">
    <property type="entry name" value="Transpt-assoc_nodulatn_dom_bac"/>
</dbReference>
<dbReference type="RefSeq" id="WP_269580441.1">
    <property type="nucleotide sequence ID" value="NZ_CP114589.1"/>
</dbReference>
<evidence type="ECO:0000259" key="2">
    <source>
        <dbReference type="PROSITE" id="PS50914"/>
    </source>
</evidence>